<dbReference type="InterPro" id="IPR015943">
    <property type="entry name" value="WD40/YVTN_repeat-like_dom_sf"/>
</dbReference>
<dbReference type="SUPFAM" id="SSF50978">
    <property type="entry name" value="WD40 repeat-like"/>
    <property type="match status" value="1"/>
</dbReference>
<accession>A0ABD1W591</accession>
<sequence length="152" mass="16907">MDERLEDDDGTALAGLSNVPPRRQVGKFLRTIVSTETQLWAGQESGVRVWNFTDAYEPGIGIGGRARRGDEDAAPFYESVNTSSTLCLMVDPGSKLVWSGHKDGKIRSWRMDQPYTDDSTLKEGLSWQAHRGPVISMTISSYGKSFFTWSKV</sequence>
<comment type="caution">
    <text evidence="2">The sequence shown here is derived from an EMBL/GenBank/DDBJ whole genome shotgun (WGS) entry which is preliminary data.</text>
</comment>
<evidence type="ECO:0000313" key="3">
    <source>
        <dbReference type="Proteomes" id="UP001604277"/>
    </source>
</evidence>
<dbReference type="Gene3D" id="2.130.10.10">
    <property type="entry name" value="YVTN repeat-like/Quinoprotein amine dehydrogenase"/>
    <property type="match status" value="1"/>
</dbReference>
<protein>
    <submittedName>
        <fullName evidence="2">Endonuclease/exonuclease/phosphatase family protein</fullName>
    </submittedName>
</protein>
<evidence type="ECO:0000313" key="2">
    <source>
        <dbReference type="EMBL" id="KAL2544809.1"/>
    </source>
</evidence>
<name>A0ABD1W591_9LAMI</name>
<keyword evidence="2" id="KW-0255">Endonuclease</keyword>
<feature type="domain" description="IP5PC-F beta-propeller" evidence="1">
    <location>
        <begin position="23"/>
        <end position="144"/>
    </location>
</feature>
<dbReference type="GO" id="GO:0004519">
    <property type="term" value="F:endonuclease activity"/>
    <property type="evidence" value="ECO:0007669"/>
    <property type="project" value="UniProtKB-KW"/>
</dbReference>
<evidence type="ECO:0000259" key="1">
    <source>
        <dbReference type="Pfam" id="PF23754"/>
    </source>
</evidence>
<gene>
    <name evidence="2" type="ORF">Fot_14042</name>
</gene>
<reference evidence="3" key="1">
    <citation type="submission" date="2024-07" db="EMBL/GenBank/DDBJ databases">
        <title>Two chromosome-level genome assemblies of Korean endemic species Abeliophyllum distichum and Forsythia ovata (Oleaceae).</title>
        <authorList>
            <person name="Jang H."/>
        </authorList>
    </citation>
    <scope>NUCLEOTIDE SEQUENCE [LARGE SCALE GENOMIC DNA]</scope>
</reference>
<dbReference type="Pfam" id="PF23754">
    <property type="entry name" value="Beta-prop_IP5PC_F"/>
    <property type="match status" value="1"/>
</dbReference>
<dbReference type="EMBL" id="JBFOLJ010000004">
    <property type="protein sequence ID" value="KAL2544809.1"/>
    <property type="molecule type" value="Genomic_DNA"/>
</dbReference>
<organism evidence="2 3">
    <name type="scientific">Forsythia ovata</name>
    <dbReference type="NCBI Taxonomy" id="205694"/>
    <lineage>
        <taxon>Eukaryota</taxon>
        <taxon>Viridiplantae</taxon>
        <taxon>Streptophyta</taxon>
        <taxon>Embryophyta</taxon>
        <taxon>Tracheophyta</taxon>
        <taxon>Spermatophyta</taxon>
        <taxon>Magnoliopsida</taxon>
        <taxon>eudicotyledons</taxon>
        <taxon>Gunneridae</taxon>
        <taxon>Pentapetalae</taxon>
        <taxon>asterids</taxon>
        <taxon>lamiids</taxon>
        <taxon>Lamiales</taxon>
        <taxon>Oleaceae</taxon>
        <taxon>Forsythieae</taxon>
        <taxon>Forsythia</taxon>
    </lineage>
</organism>
<proteinExistence type="predicted"/>
<keyword evidence="2" id="KW-0540">Nuclease</keyword>
<dbReference type="InterPro" id="IPR056454">
    <property type="entry name" value="Beta-prop_IP5PC_F"/>
</dbReference>
<keyword evidence="2" id="KW-0378">Hydrolase</keyword>
<dbReference type="Proteomes" id="UP001604277">
    <property type="component" value="Unassembled WGS sequence"/>
</dbReference>
<keyword evidence="3" id="KW-1185">Reference proteome</keyword>
<dbReference type="AlphaFoldDB" id="A0ABD1W591"/>
<dbReference type="InterPro" id="IPR036322">
    <property type="entry name" value="WD40_repeat_dom_sf"/>
</dbReference>